<dbReference type="InterPro" id="IPR011006">
    <property type="entry name" value="CheY-like_superfamily"/>
</dbReference>
<dbReference type="Proteomes" id="UP000281192">
    <property type="component" value="Chromosome"/>
</dbReference>
<feature type="region of interest" description="Disordered" evidence="3">
    <location>
        <begin position="153"/>
        <end position="188"/>
    </location>
</feature>
<dbReference type="KEGG" id="cfh:C1707_06910"/>
<dbReference type="EMBL" id="PJRQ01000002">
    <property type="protein sequence ID" value="PLR21458.1"/>
    <property type="molecule type" value="Genomic_DNA"/>
</dbReference>
<accession>A0A2N5D5W1</accession>
<dbReference type="PANTHER" id="PTHR44591">
    <property type="entry name" value="STRESS RESPONSE REGULATOR PROTEIN 1"/>
    <property type="match status" value="1"/>
</dbReference>
<gene>
    <name evidence="5" type="ORF">C1707_06910</name>
    <name evidence="6" type="ORF">CFHF_00435</name>
</gene>
<reference evidence="6 7" key="1">
    <citation type="submission" date="2017-12" db="EMBL/GenBank/DDBJ databases">
        <title>The genome sequence of Caulobacter flavus CGMCC1 15093.</title>
        <authorList>
            <person name="Gao J."/>
            <person name="Mao X."/>
            <person name="Sun J."/>
        </authorList>
    </citation>
    <scope>NUCLEOTIDE SEQUENCE [LARGE SCALE GENOMIC DNA]</scope>
    <source>
        <strain evidence="6 7">CGMCC1 15093</strain>
    </source>
</reference>
<dbReference type="Gene3D" id="3.40.50.2300">
    <property type="match status" value="1"/>
</dbReference>
<dbReference type="GO" id="GO:0000160">
    <property type="term" value="P:phosphorelay signal transduction system"/>
    <property type="evidence" value="ECO:0007669"/>
    <property type="project" value="InterPro"/>
</dbReference>
<protein>
    <submittedName>
        <fullName evidence="6">Two-component system response regulator</fullName>
    </submittedName>
</protein>
<evidence type="ECO:0000256" key="3">
    <source>
        <dbReference type="SAM" id="MobiDB-lite"/>
    </source>
</evidence>
<dbReference type="SMART" id="SM00448">
    <property type="entry name" value="REC"/>
    <property type="match status" value="1"/>
</dbReference>
<organism evidence="6 7">
    <name type="scientific">Caulobacter flavus</name>
    <dbReference type="NCBI Taxonomy" id="1679497"/>
    <lineage>
        <taxon>Bacteria</taxon>
        <taxon>Pseudomonadati</taxon>
        <taxon>Pseudomonadota</taxon>
        <taxon>Alphaproteobacteria</taxon>
        <taxon>Caulobacterales</taxon>
        <taxon>Caulobacteraceae</taxon>
        <taxon>Caulobacter</taxon>
    </lineage>
</organism>
<dbReference type="InterPro" id="IPR001789">
    <property type="entry name" value="Sig_transdc_resp-reg_receiver"/>
</dbReference>
<feature type="compositionally biased region" description="Basic and acidic residues" evidence="3">
    <location>
        <begin position="153"/>
        <end position="172"/>
    </location>
</feature>
<sequence>MPEPLNPSTRINLERATVLVLDDNGASLDILSGVVSGFGVRTLHRAESVKDAQALVKIHTFDLIISDVQMPEVDGYEFIQWLRREASEQNRYVPVILVTGHTRISQIYKNRDAGANFTVAKPITPKVLLERIFWVAREERAFIECDTYIGPDRRFKHEGPPPGTDGRRKDDLQGEVGDAQEPNMSQEEINNLMKIAKVQI</sequence>
<keyword evidence="8" id="KW-1185">Reference proteome</keyword>
<dbReference type="PANTHER" id="PTHR44591:SF3">
    <property type="entry name" value="RESPONSE REGULATORY DOMAIN-CONTAINING PROTEIN"/>
    <property type="match status" value="1"/>
</dbReference>
<proteinExistence type="predicted"/>
<dbReference type="PROSITE" id="PS50110">
    <property type="entry name" value="RESPONSE_REGULATORY"/>
    <property type="match status" value="1"/>
</dbReference>
<evidence type="ECO:0000313" key="6">
    <source>
        <dbReference type="EMBL" id="PLR21458.1"/>
    </source>
</evidence>
<feature type="domain" description="Response regulatory" evidence="4">
    <location>
        <begin position="17"/>
        <end position="136"/>
    </location>
</feature>
<evidence type="ECO:0000256" key="1">
    <source>
        <dbReference type="ARBA" id="ARBA00022553"/>
    </source>
</evidence>
<dbReference type="SUPFAM" id="SSF52172">
    <property type="entry name" value="CheY-like"/>
    <property type="match status" value="1"/>
</dbReference>
<dbReference type="CDD" id="cd17546">
    <property type="entry name" value="REC_hyHK_CKI1_RcsC-like"/>
    <property type="match status" value="1"/>
</dbReference>
<name>A0A2N5D5W1_9CAUL</name>
<dbReference type="AlphaFoldDB" id="A0A2N5D5W1"/>
<dbReference type="InterPro" id="IPR050595">
    <property type="entry name" value="Bact_response_regulator"/>
</dbReference>
<evidence type="ECO:0000313" key="7">
    <source>
        <dbReference type="Proteomes" id="UP000234483"/>
    </source>
</evidence>
<dbReference type="RefSeq" id="WP_101711067.1">
    <property type="nucleotide sequence ID" value="NZ_CP026100.1"/>
</dbReference>
<dbReference type="OrthoDB" id="7202050at2"/>
<evidence type="ECO:0000259" key="4">
    <source>
        <dbReference type="PROSITE" id="PS50110"/>
    </source>
</evidence>
<dbReference type="EMBL" id="CP026100">
    <property type="protein sequence ID" value="AYV45999.1"/>
    <property type="molecule type" value="Genomic_DNA"/>
</dbReference>
<evidence type="ECO:0000313" key="8">
    <source>
        <dbReference type="Proteomes" id="UP000281192"/>
    </source>
</evidence>
<evidence type="ECO:0000313" key="5">
    <source>
        <dbReference type="EMBL" id="AYV45999.1"/>
    </source>
</evidence>
<keyword evidence="1 2" id="KW-0597">Phosphoprotein</keyword>
<dbReference type="Proteomes" id="UP000234483">
    <property type="component" value="Unassembled WGS sequence"/>
</dbReference>
<feature type="modified residue" description="4-aspartylphosphate" evidence="2">
    <location>
        <position position="67"/>
    </location>
</feature>
<evidence type="ECO:0000256" key="2">
    <source>
        <dbReference type="PROSITE-ProRule" id="PRU00169"/>
    </source>
</evidence>
<reference evidence="5 8" key="2">
    <citation type="submission" date="2018-01" db="EMBL/GenBank/DDBJ databases">
        <title>Complete genome sequence of Caulobacter flavus RHGG3.</title>
        <authorList>
            <person name="Yang E."/>
        </authorList>
    </citation>
    <scope>NUCLEOTIDE SEQUENCE [LARGE SCALE GENOMIC DNA]</scope>
    <source>
        <strain evidence="5 8">RHGG3</strain>
    </source>
</reference>
<dbReference type="Pfam" id="PF00072">
    <property type="entry name" value="Response_reg"/>
    <property type="match status" value="1"/>
</dbReference>